<dbReference type="EMBL" id="CP137080">
    <property type="protein sequence ID" value="WOQ70247.1"/>
    <property type="molecule type" value="Genomic_DNA"/>
</dbReference>
<reference evidence="8 9" key="1">
    <citation type="submission" date="2023-10" db="EMBL/GenBank/DDBJ databases">
        <title>Y20.</title>
        <authorList>
            <person name="Zhang G."/>
            <person name="Ding Y."/>
        </authorList>
    </citation>
    <scope>NUCLEOTIDE SEQUENCE [LARGE SCALE GENOMIC DNA]</scope>
    <source>
        <strain evidence="8 9">Y20</strain>
    </source>
</reference>
<accession>A0AAU0MKH1</accession>
<evidence type="ECO:0000256" key="1">
    <source>
        <dbReference type="ARBA" id="ARBA00004651"/>
    </source>
</evidence>
<feature type="transmembrane region" description="Helical" evidence="6">
    <location>
        <begin position="259"/>
        <end position="284"/>
    </location>
</feature>
<protein>
    <submittedName>
        <fullName evidence="8">Type II secretion system F family protein</fullName>
    </submittedName>
</protein>
<proteinExistence type="predicted"/>
<feature type="transmembrane region" description="Helical" evidence="6">
    <location>
        <begin position="148"/>
        <end position="167"/>
    </location>
</feature>
<evidence type="ECO:0000313" key="9">
    <source>
        <dbReference type="Proteomes" id="UP001329313"/>
    </source>
</evidence>
<keyword evidence="2" id="KW-1003">Cell membrane</keyword>
<feature type="domain" description="Type II secretion system protein GspF" evidence="7">
    <location>
        <begin position="20"/>
        <end position="127"/>
    </location>
</feature>
<sequence>MRGRRRGADAGEDAPADAVHALAVLLRAGLHPGSAWAYLAEQSPIVAPIAAAIASGRPIPAAIEDAGGDWADVGRAWRVAAQVGAPLAETLQGFAEGLRDAADARDDVRVALAEPTGTARLMLWLPAAGAALGAALGFDVVGAVLGDVRGALCVIAGIALIVAARVWTARLVARAQPPAETPGLEASLFAIALTGGVSLDRAAHIASGGAVPDRVRAILELSRRAGVPAVELLRAEASRARHRARVAGRTAAAQLATRLLLPLGVCTLPSFLLLAVAPLVLSVLDSAVLPAL</sequence>
<dbReference type="GO" id="GO:0005886">
    <property type="term" value="C:plasma membrane"/>
    <property type="evidence" value="ECO:0007669"/>
    <property type="project" value="UniProtKB-SubCell"/>
</dbReference>
<dbReference type="Proteomes" id="UP001329313">
    <property type="component" value="Chromosome"/>
</dbReference>
<feature type="transmembrane region" description="Helical" evidence="6">
    <location>
        <begin position="121"/>
        <end position="142"/>
    </location>
</feature>
<evidence type="ECO:0000256" key="4">
    <source>
        <dbReference type="ARBA" id="ARBA00022989"/>
    </source>
</evidence>
<evidence type="ECO:0000256" key="5">
    <source>
        <dbReference type="ARBA" id="ARBA00023136"/>
    </source>
</evidence>
<keyword evidence="4 6" id="KW-1133">Transmembrane helix</keyword>
<gene>
    <name evidence="8" type="ORF">RYJ27_03280</name>
</gene>
<dbReference type="Pfam" id="PF00482">
    <property type="entry name" value="T2SSF"/>
    <property type="match status" value="1"/>
</dbReference>
<dbReference type="KEGG" id="mliy:RYJ27_03280"/>
<evidence type="ECO:0000259" key="7">
    <source>
        <dbReference type="Pfam" id="PF00482"/>
    </source>
</evidence>
<keyword evidence="9" id="KW-1185">Reference proteome</keyword>
<comment type="subcellular location">
    <subcellularLocation>
        <location evidence="1">Cell membrane</location>
        <topology evidence="1">Multi-pass membrane protein</topology>
    </subcellularLocation>
</comment>
<name>A0AAU0MKH1_9MICO</name>
<keyword evidence="5 6" id="KW-0472">Membrane</keyword>
<evidence type="ECO:0000256" key="3">
    <source>
        <dbReference type="ARBA" id="ARBA00022692"/>
    </source>
</evidence>
<dbReference type="PANTHER" id="PTHR35007">
    <property type="entry name" value="INTEGRAL MEMBRANE PROTEIN-RELATED"/>
    <property type="match status" value="1"/>
</dbReference>
<evidence type="ECO:0000256" key="2">
    <source>
        <dbReference type="ARBA" id="ARBA00022475"/>
    </source>
</evidence>
<evidence type="ECO:0000256" key="6">
    <source>
        <dbReference type="SAM" id="Phobius"/>
    </source>
</evidence>
<keyword evidence="3 6" id="KW-0812">Transmembrane</keyword>
<evidence type="ECO:0000313" key="8">
    <source>
        <dbReference type="EMBL" id="WOQ70247.1"/>
    </source>
</evidence>
<dbReference type="PANTHER" id="PTHR35007:SF4">
    <property type="entry name" value="CONSERVED TRANSMEMBRANE PROTEIN-RELATED"/>
    <property type="match status" value="1"/>
</dbReference>
<dbReference type="InterPro" id="IPR018076">
    <property type="entry name" value="T2SS_GspF_dom"/>
</dbReference>
<dbReference type="AlphaFoldDB" id="A0AAU0MKH1"/>
<dbReference type="RefSeq" id="WP_330171328.1">
    <property type="nucleotide sequence ID" value="NZ_CP137080.1"/>
</dbReference>
<organism evidence="8 9">
    <name type="scientific">Microbacterium limosum</name>
    <dbReference type="NCBI Taxonomy" id="3079935"/>
    <lineage>
        <taxon>Bacteria</taxon>
        <taxon>Bacillati</taxon>
        <taxon>Actinomycetota</taxon>
        <taxon>Actinomycetes</taxon>
        <taxon>Micrococcales</taxon>
        <taxon>Microbacteriaceae</taxon>
        <taxon>Microbacterium</taxon>
    </lineage>
</organism>